<dbReference type="Pfam" id="PF00669">
    <property type="entry name" value="Flagellin_N"/>
    <property type="match status" value="1"/>
</dbReference>
<keyword evidence="6" id="KW-0969">Cilium</keyword>
<evidence type="ECO:0000256" key="1">
    <source>
        <dbReference type="ARBA" id="ARBA00004365"/>
    </source>
</evidence>
<reference evidence="6 7" key="1">
    <citation type="submission" date="2018-06" db="EMBL/GenBank/DDBJ databases">
        <title>Genomic Encyclopedia of Archaeal and Bacterial Type Strains, Phase II (KMG-II): from individual species to whole genera.</title>
        <authorList>
            <person name="Goeker M."/>
        </authorList>
    </citation>
    <scope>NUCLEOTIDE SEQUENCE [LARGE SCALE GENOMIC DNA]</scope>
    <source>
        <strain evidence="6 7">KACC 16626</strain>
    </source>
</reference>
<dbReference type="Pfam" id="PF00700">
    <property type="entry name" value="Flagellin_C"/>
    <property type="match status" value="1"/>
</dbReference>
<comment type="similarity">
    <text evidence="2">Belongs to the bacterial flagellin family.</text>
</comment>
<dbReference type="GO" id="GO:0009424">
    <property type="term" value="C:bacterial-type flagellum hook"/>
    <property type="evidence" value="ECO:0007669"/>
    <property type="project" value="InterPro"/>
</dbReference>
<proteinExistence type="inferred from homology"/>
<dbReference type="OrthoDB" id="9758307at2"/>
<evidence type="ECO:0000313" key="6">
    <source>
        <dbReference type="EMBL" id="PYF07613.1"/>
    </source>
</evidence>
<dbReference type="SUPFAM" id="SSF64518">
    <property type="entry name" value="Phase 1 flagellin"/>
    <property type="match status" value="1"/>
</dbReference>
<feature type="domain" description="Flagellin C-terminal" evidence="5">
    <location>
        <begin position="212"/>
        <end position="285"/>
    </location>
</feature>
<dbReference type="GO" id="GO:0005198">
    <property type="term" value="F:structural molecule activity"/>
    <property type="evidence" value="ECO:0007669"/>
    <property type="project" value="InterPro"/>
</dbReference>
<evidence type="ECO:0000256" key="3">
    <source>
        <dbReference type="ARBA" id="ARBA00023143"/>
    </source>
</evidence>
<dbReference type="EMBL" id="QJTJ01000004">
    <property type="protein sequence ID" value="PYF07613.1"/>
    <property type="molecule type" value="Genomic_DNA"/>
</dbReference>
<dbReference type="InterPro" id="IPR001492">
    <property type="entry name" value="Flagellin"/>
</dbReference>
<sequence>MRVTQSMLSGNLLRNLSNNYGKLGQLQEQINTGKKVNRPSDDPVVAMKGIKYRTELNNVEQFSRNIGEAYNWLDTTDDTFDKIGETMQRANELMVQASSDTSTPEDRQKIDSELQQLREHIQNLANTKVGERYIFSGTKTKTAPFQKETGYDANLEDPAFQKSIDIEVFDGINLQVNTTPIKLFKEIDQMFEQISTEINAGTTGEQLSAHLTTIDNNMNKLLTTRADIGARQNRVELMDSRLQSQEIIATKRMSDNEDIDYEKAIVEMTTQESILRAALSVGAKIIQPTLSDFLR</sequence>
<accession>A0A318TTC3</accession>
<evidence type="ECO:0000313" key="7">
    <source>
        <dbReference type="Proteomes" id="UP000247416"/>
    </source>
</evidence>
<dbReference type="InterPro" id="IPR013384">
    <property type="entry name" value="Flagell_FlgL"/>
</dbReference>
<dbReference type="RefSeq" id="WP_107932638.1">
    <property type="nucleotide sequence ID" value="NZ_PYWJ01000003.1"/>
</dbReference>
<dbReference type="InterPro" id="IPR046358">
    <property type="entry name" value="Flagellin_C"/>
</dbReference>
<protein>
    <submittedName>
        <fullName evidence="6">Flagellar hook-associated protein 3 FlgL</fullName>
    </submittedName>
</protein>
<evidence type="ECO:0000259" key="5">
    <source>
        <dbReference type="Pfam" id="PF00700"/>
    </source>
</evidence>
<dbReference type="PANTHER" id="PTHR42792">
    <property type="entry name" value="FLAGELLIN"/>
    <property type="match status" value="1"/>
</dbReference>
<dbReference type="Gene3D" id="1.20.1330.10">
    <property type="entry name" value="f41 fragment of flagellin, N-terminal domain"/>
    <property type="match status" value="1"/>
</dbReference>
<keyword evidence="7" id="KW-1185">Reference proteome</keyword>
<evidence type="ECO:0000259" key="4">
    <source>
        <dbReference type="Pfam" id="PF00669"/>
    </source>
</evidence>
<keyword evidence="3" id="KW-0975">Bacterial flagellum</keyword>
<feature type="domain" description="Flagellin N-terminal" evidence="4">
    <location>
        <begin position="6"/>
        <end position="140"/>
    </location>
</feature>
<dbReference type="Proteomes" id="UP000247416">
    <property type="component" value="Unassembled WGS sequence"/>
</dbReference>
<dbReference type="AlphaFoldDB" id="A0A318TTC3"/>
<evidence type="ECO:0000256" key="2">
    <source>
        <dbReference type="ARBA" id="ARBA00005709"/>
    </source>
</evidence>
<comment type="caution">
    <text evidence="6">The sequence shown here is derived from an EMBL/GenBank/DDBJ whole genome shotgun (WGS) entry which is preliminary data.</text>
</comment>
<comment type="subcellular location">
    <subcellularLocation>
        <location evidence="1">Bacterial flagellum</location>
    </subcellularLocation>
</comment>
<dbReference type="InterPro" id="IPR001029">
    <property type="entry name" value="Flagellin_N"/>
</dbReference>
<keyword evidence="6" id="KW-0282">Flagellum</keyword>
<name>A0A318TTC3_9BACL</name>
<organism evidence="6 7">
    <name type="scientific">Ureibacillus chungkukjangi</name>
    <dbReference type="NCBI Taxonomy" id="1202712"/>
    <lineage>
        <taxon>Bacteria</taxon>
        <taxon>Bacillati</taxon>
        <taxon>Bacillota</taxon>
        <taxon>Bacilli</taxon>
        <taxon>Bacillales</taxon>
        <taxon>Caryophanaceae</taxon>
        <taxon>Ureibacillus</taxon>
    </lineage>
</organism>
<dbReference type="GO" id="GO:0071973">
    <property type="term" value="P:bacterial-type flagellum-dependent cell motility"/>
    <property type="evidence" value="ECO:0007669"/>
    <property type="project" value="InterPro"/>
</dbReference>
<dbReference type="NCBIfam" id="TIGR02550">
    <property type="entry name" value="flagell_flgL"/>
    <property type="match status" value="1"/>
</dbReference>
<gene>
    <name evidence="6" type="ORF">BJ095_104121</name>
</gene>
<keyword evidence="6" id="KW-0966">Cell projection</keyword>
<dbReference type="PANTHER" id="PTHR42792:SF1">
    <property type="entry name" value="FLAGELLAR HOOK-ASSOCIATED PROTEIN 3"/>
    <property type="match status" value="1"/>
</dbReference>